<comment type="caution">
    <text evidence="2">The sequence shown here is derived from an EMBL/GenBank/DDBJ whole genome shotgun (WGS) entry which is preliminary data.</text>
</comment>
<proteinExistence type="predicted"/>
<dbReference type="AlphaFoldDB" id="A0A1F6CGM4"/>
<dbReference type="EMBL" id="MFKF01000254">
    <property type="protein sequence ID" value="OGG48157.1"/>
    <property type="molecule type" value="Genomic_DNA"/>
</dbReference>
<sequence>MKILAPNPNTPVPSVERALCVFRPVSLYPSWERLALGRQVADREDLGDATSFLRQLPTGPSRVLISRINPRPAGYMLQQAREFATRFAPNAEVDLLVEADHLSHLSPSDVSWLRRVWGGSKGLGSLDPTLTQELSARNYDALVLLYPDAIGLGWGRTERVLARLRIPTTLVINGRRRVFVWDAESRRALRRRRAAEKLWVAEMALALVIALGGVPLTAWDFLGRLFRKFRRVRA</sequence>
<organism evidence="2 3">
    <name type="scientific">Handelsmanbacteria sp. (strain RIFCSPLOWO2_12_FULL_64_10)</name>
    <dbReference type="NCBI Taxonomy" id="1817868"/>
    <lineage>
        <taxon>Bacteria</taxon>
        <taxon>Candidatus Handelsmaniibacteriota</taxon>
    </lineage>
</organism>
<evidence type="ECO:0000313" key="2">
    <source>
        <dbReference type="EMBL" id="OGG48157.1"/>
    </source>
</evidence>
<accession>A0A1F6CGM4</accession>
<evidence type="ECO:0000256" key="1">
    <source>
        <dbReference type="SAM" id="Phobius"/>
    </source>
</evidence>
<keyword evidence="1" id="KW-0812">Transmembrane</keyword>
<keyword evidence="1" id="KW-0472">Membrane</keyword>
<name>A0A1F6CGM4_HANXR</name>
<protein>
    <submittedName>
        <fullName evidence="2">Uncharacterized protein</fullName>
    </submittedName>
</protein>
<dbReference type="Proteomes" id="UP000178606">
    <property type="component" value="Unassembled WGS sequence"/>
</dbReference>
<reference evidence="2 3" key="1">
    <citation type="journal article" date="2016" name="Nat. Commun.">
        <title>Thousands of microbial genomes shed light on interconnected biogeochemical processes in an aquifer system.</title>
        <authorList>
            <person name="Anantharaman K."/>
            <person name="Brown C.T."/>
            <person name="Hug L.A."/>
            <person name="Sharon I."/>
            <person name="Castelle C.J."/>
            <person name="Probst A.J."/>
            <person name="Thomas B.C."/>
            <person name="Singh A."/>
            <person name="Wilkins M.J."/>
            <person name="Karaoz U."/>
            <person name="Brodie E.L."/>
            <person name="Williams K.H."/>
            <person name="Hubbard S.S."/>
            <person name="Banfield J.F."/>
        </authorList>
    </citation>
    <scope>NUCLEOTIDE SEQUENCE [LARGE SCALE GENOMIC DNA]</scope>
    <source>
        <strain evidence="3">RIFCSPLOWO2_12_FULL_64_10</strain>
    </source>
</reference>
<feature type="transmembrane region" description="Helical" evidence="1">
    <location>
        <begin position="198"/>
        <end position="222"/>
    </location>
</feature>
<evidence type="ECO:0000313" key="3">
    <source>
        <dbReference type="Proteomes" id="UP000178606"/>
    </source>
</evidence>
<gene>
    <name evidence="2" type="ORF">A3F84_23055</name>
</gene>
<keyword evidence="1" id="KW-1133">Transmembrane helix</keyword>